<accession>E5TZU5</accession>
<organism evidence="1 2">
    <name type="scientific">Caenorhabditis elegans</name>
    <dbReference type="NCBI Taxonomy" id="6239"/>
    <lineage>
        <taxon>Eukaryota</taxon>
        <taxon>Metazoa</taxon>
        <taxon>Ecdysozoa</taxon>
        <taxon>Nematoda</taxon>
        <taxon>Chromadorea</taxon>
        <taxon>Rhabditida</taxon>
        <taxon>Rhabditina</taxon>
        <taxon>Rhabditomorpha</taxon>
        <taxon>Rhabditoidea</taxon>
        <taxon>Rhabditidae</taxon>
        <taxon>Peloderinae</taxon>
        <taxon>Caenorhabditis</taxon>
    </lineage>
</organism>
<evidence type="ECO:0000313" key="2">
    <source>
        <dbReference type="Proteomes" id="UP000001940"/>
    </source>
</evidence>
<dbReference type="OMA" id="ASIMMVC"/>
<dbReference type="AGR" id="WB:WBGene00021892"/>
<protein>
    <submittedName>
        <fullName evidence="1">C6 domain-containing protein</fullName>
    </submittedName>
</protein>
<dbReference type="Proteomes" id="UP000001940">
    <property type="component" value="Chromosome IV"/>
</dbReference>
<dbReference type="EMBL" id="BX284604">
    <property type="protein sequence ID" value="CCD83519.2"/>
    <property type="molecule type" value="Genomic_DNA"/>
</dbReference>
<keyword evidence="2" id="KW-1185">Reference proteome</keyword>
<dbReference type="AlphaFoldDB" id="E5TZU5"/>
<reference evidence="1 2" key="1">
    <citation type="journal article" date="1998" name="Science">
        <title>Genome sequence of the nematode C. elegans: a platform for investigating biology.</title>
        <authorList>
            <consortium name="The C. elegans sequencing consortium"/>
            <person name="Sulson J.E."/>
            <person name="Waterston R."/>
        </authorList>
    </citation>
    <scope>NUCLEOTIDE SEQUENCE [LARGE SCALE GENOMIC DNA]</scope>
    <source>
        <strain evidence="1 2">Bristol N2</strain>
    </source>
</reference>
<gene>
    <name evidence="1" type="ORF">CELE_Y54G2A.28</name>
    <name evidence="1 3" type="ORF">Y54G2A.28</name>
</gene>
<dbReference type="GeneID" id="190285"/>
<proteinExistence type="predicted"/>
<dbReference type="OrthoDB" id="10587599at2759"/>
<name>E5TZU5_CAEEL</name>
<dbReference type="RefSeq" id="NP_500279.4">
    <property type="nucleotide sequence ID" value="NM_067878.4"/>
</dbReference>
<sequence>MEEFAEIGHFGSAISGTLSCANPTVAAPANDDVPEATLSVSGTTLTVTCQAEVQGQTAVVGYNAALNSGETSIQMTCFADGWQYTNAAGDVVTVTAVECLAG</sequence>
<evidence type="ECO:0000313" key="3">
    <source>
        <dbReference type="WormBase" id="Y54G2A.28a"/>
    </source>
</evidence>
<evidence type="ECO:0000313" key="1">
    <source>
        <dbReference type="EMBL" id="CCD83519.2"/>
    </source>
</evidence>
<dbReference type="ExpressionAtlas" id="E5TZU5">
    <property type="expression patterns" value="baseline and differential"/>
</dbReference>
<dbReference type="WormBase" id="Y54G2A.28a">
    <property type="protein sequence ID" value="CE47680"/>
    <property type="gene ID" value="WBGene00021892"/>
</dbReference>
<dbReference type="Bgee" id="WBGene00021892">
    <property type="expression patterns" value="Expressed in embryo and 2 other cell types or tissues"/>
</dbReference>
<dbReference type="CTD" id="190285"/>